<feature type="binding site" evidence="9">
    <location>
        <position position="92"/>
    </location>
    <ligand>
        <name>Ca(2+)</name>
        <dbReference type="ChEBI" id="CHEBI:29108"/>
    </ligand>
</feature>
<feature type="binding site" evidence="9">
    <location>
        <position position="90"/>
    </location>
    <ligand>
        <name>Ca(2+)</name>
        <dbReference type="ChEBI" id="CHEBI:29108"/>
    </ligand>
</feature>
<evidence type="ECO:0000256" key="7">
    <source>
        <dbReference type="ARBA" id="ARBA00049039"/>
    </source>
</evidence>
<dbReference type="STRING" id="10020.ENSDORP00000001694"/>
<dbReference type="CTD" id="64600"/>
<dbReference type="PROSITE" id="PS00118">
    <property type="entry name" value="PA2_HIS"/>
    <property type="match status" value="1"/>
</dbReference>
<keyword evidence="12" id="KW-0378">Hydrolase</keyword>
<evidence type="ECO:0000256" key="5">
    <source>
        <dbReference type="ARBA" id="ARBA00023157"/>
    </source>
</evidence>
<protein>
    <recommendedName>
        <fullName evidence="12">Phospholipase A2</fullName>
        <ecNumber evidence="12">3.1.1.4</ecNumber>
    </recommendedName>
</protein>
<evidence type="ECO:0000256" key="1">
    <source>
        <dbReference type="ARBA" id="ARBA00004613"/>
    </source>
</evidence>
<keyword evidence="4 9" id="KW-0106">Calcium</keyword>
<sequence length="337" mass="37008">MTDGAQANPKGFRKKVLVRCPSGWRRPNIRASPPWRTSRSSLGVKKFFAIAVLAGSVVSTAHSSLFNLKSMVEAVTGRSAILAFVGYGCYCGLGGRGQPMDEVDWCCHAHDCCYQKLFDLGCRPYVDHYDHRIENDTVIVCSELNKTECDKETCECDRSVALCLKSHAYRDQYRSYLNVYCHGPTPNCSIYEPPPEETTCGQGSPASQGQEPPVTSTEDPWYCALSGQQSGESSACPGSDSLAIVTEEAKQDGGPRSHPLLNFISKTESPLTINQNKDKHILRKSEHRVTGPVRLRETPLLGEQAEHHGGKGQCETMLATSRSDLGYESEFLADPVP</sequence>
<comment type="similarity">
    <text evidence="2 11">Belongs to the phospholipase A2 family.</text>
</comment>
<evidence type="ECO:0000256" key="11">
    <source>
        <dbReference type="RuleBase" id="RU003654"/>
    </source>
</evidence>
<evidence type="ECO:0000256" key="12">
    <source>
        <dbReference type="RuleBase" id="RU361236"/>
    </source>
</evidence>
<name>A0A1S3GIL1_DIPOR</name>
<dbReference type="InterPro" id="IPR001211">
    <property type="entry name" value="PLA2"/>
</dbReference>
<proteinExistence type="inferred from homology"/>
<comment type="catalytic activity">
    <reaction evidence="12">
        <text>a 1,2-diacyl-sn-glycero-3-phosphocholine + H2O = a 1-acyl-sn-glycero-3-phosphocholine + a fatty acid + H(+)</text>
        <dbReference type="Rhea" id="RHEA:15801"/>
        <dbReference type="ChEBI" id="CHEBI:15377"/>
        <dbReference type="ChEBI" id="CHEBI:15378"/>
        <dbReference type="ChEBI" id="CHEBI:28868"/>
        <dbReference type="ChEBI" id="CHEBI:57643"/>
        <dbReference type="ChEBI" id="CHEBI:58168"/>
        <dbReference type="EC" id="3.1.1.4"/>
    </reaction>
</comment>
<feature type="compositionally biased region" description="Polar residues" evidence="13">
    <location>
        <begin position="199"/>
        <end position="218"/>
    </location>
</feature>
<keyword evidence="3 12" id="KW-0964">Secreted</keyword>
<dbReference type="GeneID" id="105998016"/>
<dbReference type="RefSeq" id="XP_012888069.1">
    <property type="nucleotide sequence ID" value="XM_013032615.1"/>
</dbReference>
<keyword evidence="15" id="KW-1185">Reference proteome</keyword>
<comment type="catalytic activity">
    <reaction evidence="6">
        <text>1-hexadecanoyl-2-(9Z-octadecenoyl)-sn-glycero-3-phosphocholine + H2O = 1-hexadecanoyl-sn-glycero-3-phosphocholine + (9Z)-octadecenoate + H(+)</text>
        <dbReference type="Rhea" id="RHEA:38779"/>
        <dbReference type="ChEBI" id="CHEBI:15377"/>
        <dbReference type="ChEBI" id="CHEBI:15378"/>
        <dbReference type="ChEBI" id="CHEBI:30823"/>
        <dbReference type="ChEBI" id="CHEBI:72998"/>
        <dbReference type="ChEBI" id="CHEBI:73001"/>
    </reaction>
    <physiologicalReaction direction="left-to-right" evidence="6">
        <dbReference type="Rhea" id="RHEA:38780"/>
    </physiologicalReaction>
</comment>
<evidence type="ECO:0000313" key="15">
    <source>
        <dbReference type="Proteomes" id="UP000081671"/>
    </source>
</evidence>
<comment type="subcellular location">
    <subcellularLocation>
        <location evidence="1 12">Secreted</location>
    </subcellularLocation>
</comment>
<dbReference type="GO" id="GO:0047498">
    <property type="term" value="F:calcium-dependent phospholipase A2 activity"/>
    <property type="evidence" value="ECO:0007669"/>
    <property type="project" value="TreeGrafter"/>
</dbReference>
<evidence type="ECO:0000256" key="2">
    <source>
        <dbReference type="ARBA" id="ARBA00007056"/>
    </source>
</evidence>
<evidence type="ECO:0000259" key="14">
    <source>
        <dbReference type="SMART" id="SM00085"/>
    </source>
</evidence>
<keyword evidence="5 10" id="KW-1015">Disulfide bond</keyword>
<feature type="disulfide bond" evidence="10">
    <location>
        <begin position="122"/>
        <end position="149"/>
    </location>
</feature>
<feature type="disulfide bond" evidence="10">
    <location>
        <begin position="106"/>
        <end position="163"/>
    </location>
</feature>
<dbReference type="PRINTS" id="PR00389">
    <property type="entry name" value="PHPHLIPASEA2"/>
</dbReference>
<dbReference type="InterPro" id="IPR016090">
    <property type="entry name" value="PLA2-like_dom"/>
</dbReference>
<evidence type="ECO:0000256" key="3">
    <source>
        <dbReference type="ARBA" id="ARBA00022525"/>
    </source>
</evidence>
<evidence type="ECO:0000256" key="10">
    <source>
        <dbReference type="PIRSR" id="PIRSR601211-3"/>
    </source>
</evidence>
<dbReference type="GO" id="GO:0006644">
    <property type="term" value="P:phospholipid metabolic process"/>
    <property type="evidence" value="ECO:0007669"/>
    <property type="project" value="InterPro"/>
</dbReference>
<feature type="region of interest" description="Disordered" evidence="13">
    <location>
        <begin position="194"/>
        <end position="218"/>
    </location>
</feature>
<dbReference type="OrthoDB" id="10069378at2759"/>
<dbReference type="FunFam" id="1.20.90.10:FF:000001">
    <property type="entry name" value="Basic phospholipase A2 homolog"/>
    <property type="match status" value="1"/>
</dbReference>
<dbReference type="GO" id="GO:0050482">
    <property type="term" value="P:arachidonate secretion"/>
    <property type="evidence" value="ECO:0007669"/>
    <property type="project" value="InterPro"/>
</dbReference>
<dbReference type="EC" id="3.1.1.4" evidence="12"/>
<feature type="active site" evidence="8">
    <location>
        <position position="157"/>
    </location>
</feature>
<reference evidence="16" key="1">
    <citation type="submission" date="2025-08" db="UniProtKB">
        <authorList>
            <consortium name="RefSeq"/>
        </authorList>
    </citation>
    <scope>IDENTIFICATION</scope>
    <source>
        <tissue evidence="16">Kidney</tissue>
    </source>
</reference>
<organism evidence="15 16">
    <name type="scientific">Dipodomys ordii</name>
    <name type="common">Ord's kangaroo rat</name>
    <dbReference type="NCBI Taxonomy" id="10020"/>
    <lineage>
        <taxon>Eukaryota</taxon>
        <taxon>Metazoa</taxon>
        <taxon>Chordata</taxon>
        <taxon>Craniata</taxon>
        <taxon>Vertebrata</taxon>
        <taxon>Euteleostomi</taxon>
        <taxon>Mammalia</taxon>
        <taxon>Eutheria</taxon>
        <taxon>Euarchontoglires</taxon>
        <taxon>Glires</taxon>
        <taxon>Rodentia</taxon>
        <taxon>Castorimorpha</taxon>
        <taxon>Heteromyidae</taxon>
        <taxon>Dipodomyinae</taxon>
        <taxon>Dipodomys</taxon>
    </lineage>
</organism>
<evidence type="ECO:0000256" key="8">
    <source>
        <dbReference type="PIRSR" id="PIRSR601211-1"/>
    </source>
</evidence>
<evidence type="ECO:0000256" key="9">
    <source>
        <dbReference type="PIRSR" id="PIRSR601211-2"/>
    </source>
</evidence>
<feature type="disulfide bond" evidence="10">
    <location>
        <begin position="141"/>
        <end position="154"/>
    </location>
</feature>
<dbReference type="PANTHER" id="PTHR11716">
    <property type="entry name" value="PHOSPHOLIPASE A2 FAMILY MEMBER"/>
    <property type="match status" value="1"/>
</dbReference>
<feature type="disulfide bond" evidence="10">
    <location>
        <begin position="89"/>
        <end position="181"/>
    </location>
</feature>
<comment type="catalytic activity">
    <reaction evidence="7">
        <text>1-hexadecanoyl-2-(9Z,12Z-octadecadienoyl)-sn-glycero-3-phosphoethanolamine + H2O = 1-hexadecanoyl-sn-glycero-3-phosphoethanolamine + (9Z,12Z)-octadecadienoate + H(+)</text>
        <dbReference type="Rhea" id="RHEA:40815"/>
        <dbReference type="ChEBI" id="CHEBI:15377"/>
        <dbReference type="ChEBI" id="CHEBI:15378"/>
        <dbReference type="ChEBI" id="CHEBI:30245"/>
        <dbReference type="ChEBI" id="CHEBI:73004"/>
        <dbReference type="ChEBI" id="CHEBI:73008"/>
    </reaction>
    <physiologicalReaction direction="left-to-right" evidence="7">
        <dbReference type="Rhea" id="RHEA:40816"/>
    </physiologicalReaction>
</comment>
<comment type="cofactor">
    <cofactor evidence="9">
        <name>Ca(2+)</name>
        <dbReference type="ChEBI" id="CHEBI:29108"/>
    </cofactor>
    <text evidence="9">Binds 1 Ca(2+) ion per subunit.</text>
</comment>
<keyword evidence="12" id="KW-0443">Lipid metabolism</keyword>
<dbReference type="Proteomes" id="UP000081671">
    <property type="component" value="Unplaced"/>
</dbReference>
<keyword evidence="9" id="KW-0479">Metal-binding</keyword>
<dbReference type="PANTHER" id="PTHR11716:SF8">
    <property type="entry name" value="GROUP IIF SECRETORY PHOSPHOLIPASE A2"/>
    <property type="match status" value="1"/>
</dbReference>
<dbReference type="GO" id="GO:0005576">
    <property type="term" value="C:extracellular region"/>
    <property type="evidence" value="ECO:0007669"/>
    <property type="project" value="UniProtKB-SubCell"/>
</dbReference>
<dbReference type="AlphaFoldDB" id="A0A1S3GIL1"/>
<feature type="domain" description="Phospholipase A2-like central" evidence="14">
    <location>
        <begin position="64"/>
        <end position="182"/>
    </location>
</feature>
<dbReference type="GO" id="GO:0005509">
    <property type="term" value="F:calcium ion binding"/>
    <property type="evidence" value="ECO:0007669"/>
    <property type="project" value="InterPro"/>
</dbReference>
<dbReference type="CDD" id="cd00125">
    <property type="entry name" value="PLA2c"/>
    <property type="match status" value="1"/>
</dbReference>
<evidence type="ECO:0000313" key="16">
    <source>
        <dbReference type="RefSeq" id="XP_012888069.1"/>
    </source>
</evidence>
<dbReference type="Pfam" id="PF00068">
    <property type="entry name" value="Phospholip_A2_1"/>
    <property type="match status" value="1"/>
</dbReference>
<dbReference type="Gene3D" id="1.20.90.10">
    <property type="entry name" value="Phospholipase A2 domain"/>
    <property type="match status" value="1"/>
</dbReference>
<evidence type="ECO:0000256" key="6">
    <source>
        <dbReference type="ARBA" id="ARBA00048699"/>
    </source>
</evidence>
<evidence type="ECO:0000256" key="13">
    <source>
        <dbReference type="SAM" id="MobiDB-lite"/>
    </source>
</evidence>
<feature type="binding site" evidence="9">
    <location>
        <position position="111"/>
    </location>
    <ligand>
        <name>Ca(2+)</name>
        <dbReference type="ChEBI" id="CHEBI:29108"/>
    </ligand>
</feature>
<feature type="disulfide bond" evidence="10">
    <location>
        <begin position="91"/>
        <end position="107"/>
    </location>
</feature>
<gene>
    <name evidence="16" type="primary">Pla2g2f</name>
</gene>
<dbReference type="InterPro" id="IPR036444">
    <property type="entry name" value="PLipase_A2_dom_sf"/>
</dbReference>
<dbReference type="SUPFAM" id="SSF48619">
    <property type="entry name" value="Phospholipase A2, PLA2"/>
    <property type="match status" value="1"/>
</dbReference>
<feature type="binding site" evidence="9">
    <location>
        <position position="94"/>
    </location>
    <ligand>
        <name>Ca(2+)</name>
        <dbReference type="ChEBI" id="CHEBI:29108"/>
    </ligand>
</feature>
<dbReference type="GO" id="GO:0005543">
    <property type="term" value="F:phospholipid binding"/>
    <property type="evidence" value="ECO:0007669"/>
    <property type="project" value="TreeGrafter"/>
</dbReference>
<feature type="disulfide bond" evidence="10">
    <location>
        <begin position="113"/>
        <end position="156"/>
    </location>
</feature>
<dbReference type="GO" id="GO:0016042">
    <property type="term" value="P:lipid catabolic process"/>
    <property type="evidence" value="ECO:0007669"/>
    <property type="project" value="InterPro"/>
</dbReference>
<feature type="disulfide bond" evidence="10">
    <location>
        <begin position="112"/>
        <end position="188"/>
    </location>
</feature>
<dbReference type="SMART" id="SM00085">
    <property type="entry name" value="PA2c"/>
    <property type="match status" value="1"/>
</dbReference>
<accession>A0A1S3GIL1</accession>
<dbReference type="KEGG" id="dord:105998016"/>
<feature type="active site" evidence="8">
    <location>
        <position position="110"/>
    </location>
</feature>
<dbReference type="InParanoid" id="A0A1S3GIL1"/>
<evidence type="ECO:0000256" key="4">
    <source>
        <dbReference type="ARBA" id="ARBA00022837"/>
    </source>
</evidence>
<dbReference type="InterPro" id="IPR033113">
    <property type="entry name" value="PLA2_histidine"/>
</dbReference>